<evidence type="ECO:0000256" key="1">
    <source>
        <dbReference type="SAM" id="MobiDB-lite"/>
    </source>
</evidence>
<keyword evidence="3" id="KW-1185">Reference proteome</keyword>
<organism evidence="2 3">
    <name type="scientific">Lophiotrema nucula</name>
    <dbReference type="NCBI Taxonomy" id="690887"/>
    <lineage>
        <taxon>Eukaryota</taxon>
        <taxon>Fungi</taxon>
        <taxon>Dikarya</taxon>
        <taxon>Ascomycota</taxon>
        <taxon>Pezizomycotina</taxon>
        <taxon>Dothideomycetes</taxon>
        <taxon>Pleosporomycetidae</taxon>
        <taxon>Pleosporales</taxon>
        <taxon>Lophiotremataceae</taxon>
        <taxon>Lophiotrema</taxon>
    </lineage>
</organism>
<name>A0A6A5ZTG7_9PLEO</name>
<proteinExistence type="predicted"/>
<feature type="region of interest" description="Disordered" evidence="1">
    <location>
        <begin position="316"/>
        <end position="337"/>
    </location>
</feature>
<feature type="compositionally biased region" description="Low complexity" evidence="1">
    <location>
        <begin position="324"/>
        <end position="337"/>
    </location>
</feature>
<feature type="region of interest" description="Disordered" evidence="1">
    <location>
        <begin position="464"/>
        <end position="492"/>
    </location>
</feature>
<dbReference type="EMBL" id="ML977311">
    <property type="protein sequence ID" value="KAF2122163.1"/>
    <property type="molecule type" value="Genomic_DNA"/>
</dbReference>
<dbReference type="Proteomes" id="UP000799770">
    <property type="component" value="Unassembled WGS sequence"/>
</dbReference>
<feature type="compositionally biased region" description="Gly residues" evidence="1">
    <location>
        <begin position="483"/>
        <end position="492"/>
    </location>
</feature>
<feature type="region of interest" description="Disordered" evidence="1">
    <location>
        <begin position="377"/>
        <end position="401"/>
    </location>
</feature>
<protein>
    <submittedName>
        <fullName evidence="2">Uncharacterized protein</fullName>
    </submittedName>
</protein>
<feature type="region of interest" description="Disordered" evidence="1">
    <location>
        <begin position="194"/>
        <end position="286"/>
    </location>
</feature>
<reference evidence="2" key="1">
    <citation type="journal article" date="2020" name="Stud. Mycol.">
        <title>101 Dothideomycetes genomes: a test case for predicting lifestyles and emergence of pathogens.</title>
        <authorList>
            <person name="Haridas S."/>
            <person name="Albert R."/>
            <person name="Binder M."/>
            <person name="Bloem J."/>
            <person name="Labutti K."/>
            <person name="Salamov A."/>
            <person name="Andreopoulos B."/>
            <person name="Baker S."/>
            <person name="Barry K."/>
            <person name="Bills G."/>
            <person name="Bluhm B."/>
            <person name="Cannon C."/>
            <person name="Castanera R."/>
            <person name="Culley D."/>
            <person name="Daum C."/>
            <person name="Ezra D."/>
            <person name="Gonzalez J."/>
            <person name="Henrissat B."/>
            <person name="Kuo A."/>
            <person name="Liang C."/>
            <person name="Lipzen A."/>
            <person name="Lutzoni F."/>
            <person name="Magnuson J."/>
            <person name="Mondo S."/>
            <person name="Nolan M."/>
            <person name="Ohm R."/>
            <person name="Pangilinan J."/>
            <person name="Park H.-J."/>
            <person name="Ramirez L."/>
            <person name="Alfaro M."/>
            <person name="Sun H."/>
            <person name="Tritt A."/>
            <person name="Yoshinaga Y."/>
            <person name="Zwiers L.-H."/>
            <person name="Turgeon B."/>
            <person name="Goodwin S."/>
            <person name="Spatafora J."/>
            <person name="Crous P."/>
            <person name="Grigoriev I."/>
        </authorList>
    </citation>
    <scope>NUCLEOTIDE SEQUENCE</scope>
    <source>
        <strain evidence="2">CBS 627.86</strain>
    </source>
</reference>
<feature type="compositionally biased region" description="Basic and acidic residues" evidence="1">
    <location>
        <begin position="211"/>
        <end position="286"/>
    </location>
</feature>
<sequence length="492" mass="54791">MSFDSFAKHCASLERPMNIEFGQNITTPGHLQISDALIFVEAAEQSRVLQTAIKLDPPICADITPETTADEWTKNEDDYFDIEIAANEAMDFILKEGLHNAIDFALYEAQLTWVKESDMNELAKPVDEVVVVSIPSPVAEVTVVEKEKPQVTLNKALAASPVPNDVEKAPVKVTTYDLATLQNMPQQELLKALRKMSPQEQQKVQAHLNKHREERLDQEKKDAEAKKKRDAEQKKKEEAEAAARALKEKQDAEEAERKRIEEEDRLKREAEQHRIEQDNRLKQQQHEAARLQYLAAQQAQANQAQHYTTQQSPYINQQRPMSSPRQHQPTQQPPRVTQQTPMLNAHQLAAMQARAQLSARQPQAGYHQYYVAAPRPPPALAQHSAAPPPPPPAVAGQKRNHQSFAGWQPPVATQQPAKRPRATAVAPPPMAAQQPQVARPHPGFVAPQGGVPGAAQWQEWVARQQGMGLGPGQPQFPPAGYQQQGGGGYRGQ</sequence>
<evidence type="ECO:0000313" key="2">
    <source>
        <dbReference type="EMBL" id="KAF2122163.1"/>
    </source>
</evidence>
<accession>A0A6A5ZTG7</accession>
<gene>
    <name evidence="2" type="ORF">BDV96DRAFT_640227</name>
</gene>
<evidence type="ECO:0000313" key="3">
    <source>
        <dbReference type="Proteomes" id="UP000799770"/>
    </source>
</evidence>
<dbReference type="AlphaFoldDB" id="A0A6A5ZTG7"/>